<evidence type="ECO:0000256" key="3">
    <source>
        <dbReference type="ARBA" id="ARBA00022692"/>
    </source>
</evidence>
<reference evidence="8 9" key="1">
    <citation type="submission" date="2023-07" db="EMBL/GenBank/DDBJ databases">
        <title>Sorghum-associated microbial communities from plants grown in Nebraska, USA.</title>
        <authorList>
            <person name="Schachtman D."/>
        </authorList>
    </citation>
    <scope>NUCLEOTIDE SEQUENCE [LARGE SCALE GENOMIC DNA]</scope>
    <source>
        <strain evidence="8 9">CC482</strain>
    </source>
</reference>
<evidence type="ECO:0000256" key="6">
    <source>
        <dbReference type="RuleBase" id="RU366058"/>
    </source>
</evidence>
<proteinExistence type="inferred from homology"/>
<keyword evidence="4 6" id="KW-1133">Transmembrane helix</keyword>
<dbReference type="Proteomes" id="UP001229346">
    <property type="component" value="Unassembled WGS sequence"/>
</dbReference>
<keyword evidence="9" id="KW-1185">Reference proteome</keyword>
<gene>
    <name evidence="8" type="ORF">J2T15_000534</name>
</gene>
<accession>A0ABT9TUT2</accession>
<evidence type="ECO:0000313" key="8">
    <source>
        <dbReference type="EMBL" id="MDQ0111118.1"/>
    </source>
</evidence>
<protein>
    <recommendedName>
        <fullName evidence="6">TVP38/TMEM64 family membrane protein</fullName>
    </recommendedName>
</protein>
<keyword evidence="2 6" id="KW-1003">Cell membrane</keyword>
<dbReference type="PANTHER" id="PTHR12677:SF59">
    <property type="entry name" value="GOLGI APPARATUS MEMBRANE PROTEIN TVP38-RELATED"/>
    <property type="match status" value="1"/>
</dbReference>
<evidence type="ECO:0000259" key="7">
    <source>
        <dbReference type="Pfam" id="PF09335"/>
    </source>
</evidence>
<dbReference type="InterPro" id="IPR032816">
    <property type="entry name" value="VTT_dom"/>
</dbReference>
<dbReference type="PANTHER" id="PTHR12677">
    <property type="entry name" value="GOLGI APPARATUS MEMBRANE PROTEIN TVP38-RELATED"/>
    <property type="match status" value="1"/>
</dbReference>
<feature type="transmembrane region" description="Helical" evidence="6">
    <location>
        <begin position="12"/>
        <end position="36"/>
    </location>
</feature>
<feature type="domain" description="VTT" evidence="7">
    <location>
        <begin position="33"/>
        <end position="146"/>
    </location>
</feature>
<dbReference type="EMBL" id="JAUSSU010000001">
    <property type="protein sequence ID" value="MDQ0111118.1"/>
    <property type="molecule type" value="Genomic_DNA"/>
</dbReference>
<feature type="transmembrane region" description="Helical" evidence="6">
    <location>
        <begin position="155"/>
        <end position="173"/>
    </location>
</feature>
<keyword evidence="3 6" id="KW-0812">Transmembrane</keyword>
<keyword evidence="5 6" id="KW-0472">Membrane</keyword>
<evidence type="ECO:0000313" key="9">
    <source>
        <dbReference type="Proteomes" id="UP001229346"/>
    </source>
</evidence>
<evidence type="ECO:0000256" key="5">
    <source>
        <dbReference type="ARBA" id="ARBA00023136"/>
    </source>
</evidence>
<evidence type="ECO:0000256" key="4">
    <source>
        <dbReference type="ARBA" id="ARBA00022989"/>
    </source>
</evidence>
<dbReference type="Pfam" id="PF09335">
    <property type="entry name" value="VTT_dom"/>
    <property type="match status" value="1"/>
</dbReference>
<comment type="caution">
    <text evidence="8">The sequence shown here is derived from an EMBL/GenBank/DDBJ whole genome shotgun (WGS) entry which is preliminary data.</text>
</comment>
<feature type="transmembrane region" description="Helical" evidence="6">
    <location>
        <begin position="95"/>
        <end position="116"/>
    </location>
</feature>
<feature type="transmembrane region" description="Helical" evidence="6">
    <location>
        <begin position="123"/>
        <end position="143"/>
    </location>
</feature>
<evidence type="ECO:0000256" key="1">
    <source>
        <dbReference type="ARBA" id="ARBA00004651"/>
    </source>
</evidence>
<sequence length="181" mass="20175">MNWINEDKDGGFIIVFVLVVILAAVPGIPFGLVGGVIGAKYGLLWGSLINIAASTLAAALIYFLFRYLLNNLGTVWAERSTSFRKMNTFIKNHSFWSLLIARMIPIMPASLINMYAGVFGLPFPIFILSTLIGKIPIMLIFAYVGVNMHSGSGEWMTVLVIYALCLLIIYALYRSLNYKRR</sequence>
<name>A0ABT9TUT2_PAEHA</name>
<dbReference type="InterPro" id="IPR015414">
    <property type="entry name" value="TMEM64"/>
</dbReference>
<organism evidence="8 9">
    <name type="scientific">Paenibacillus harenae</name>
    <dbReference type="NCBI Taxonomy" id="306543"/>
    <lineage>
        <taxon>Bacteria</taxon>
        <taxon>Bacillati</taxon>
        <taxon>Bacillota</taxon>
        <taxon>Bacilli</taxon>
        <taxon>Bacillales</taxon>
        <taxon>Paenibacillaceae</taxon>
        <taxon>Paenibacillus</taxon>
    </lineage>
</organism>
<comment type="subcellular location">
    <subcellularLocation>
        <location evidence="1 6">Cell membrane</location>
        <topology evidence="1 6">Multi-pass membrane protein</topology>
    </subcellularLocation>
</comment>
<dbReference type="RefSeq" id="WP_307200789.1">
    <property type="nucleotide sequence ID" value="NZ_JAUSSU010000001.1"/>
</dbReference>
<evidence type="ECO:0000256" key="2">
    <source>
        <dbReference type="ARBA" id="ARBA00022475"/>
    </source>
</evidence>
<comment type="similarity">
    <text evidence="6">Belongs to the TVP38/TMEM64 family.</text>
</comment>
<feature type="transmembrane region" description="Helical" evidence="6">
    <location>
        <begin position="43"/>
        <end position="65"/>
    </location>
</feature>